<keyword evidence="4" id="KW-1185">Reference proteome</keyword>
<dbReference type="Pfam" id="PF11127">
    <property type="entry name" value="YgaP-like_TM"/>
    <property type="match status" value="1"/>
</dbReference>
<dbReference type="OrthoDB" id="9799383at2"/>
<organism evidence="3 4">
    <name type="scientific">Rhodopila globiformis</name>
    <name type="common">Rhodopseudomonas globiformis</name>
    <dbReference type="NCBI Taxonomy" id="1071"/>
    <lineage>
        <taxon>Bacteria</taxon>
        <taxon>Pseudomonadati</taxon>
        <taxon>Pseudomonadota</taxon>
        <taxon>Alphaproteobacteria</taxon>
        <taxon>Acetobacterales</taxon>
        <taxon>Acetobacteraceae</taxon>
        <taxon>Rhodopila</taxon>
    </lineage>
</organism>
<protein>
    <submittedName>
        <fullName evidence="3">Sulfurtransferase</fullName>
    </submittedName>
</protein>
<evidence type="ECO:0000256" key="1">
    <source>
        <dbReference type="SAM" id="Phobius"/>
    </source>
</evidence>
<evidence type="ECO:0000313" key="3">
    <source>
        <dbReference type="EMBL" id="PPQ27734.1"/>
    </source>
</evidence>
<evidence type="ECO:0000313" key="4">
    <source>
        <dbReference type="Proteomes" id="UP000239724"/>
    </source>
</evidence>
<keyword evidence="1" id="KW-0472">Membrane</keyword>
<feature type="domain" description="Inner membrane protein YgaP-like transmembrane" evidence="2">
    <location>
        <begin position="2"/>
        <end position="56"/>
    </location>
</feature>
<keyword evidence="1" id="KW-0812">Transmembrane</keyword>
<dbReference type="EMBL" id="NHRY01000254">
    <property type="protein sequence ID" value="PPQ27734.1"/>
    <property type="molecule type" value="Genomic_DNA"/>
</dbReference>
<keyword evidence="1" id="KW-1133">Transmembrane helix</keyword>
<comment type="caution">
    <text evidence="3">The sequence shown here is derived from an EMBL/GenBank/DDBJ whole genome shotgun (WGS) entry which is preliminary data.</text>
</comment>
<reference evidence="3 4" key="1">
    <citation type="journal article" date="2018" name="Arch. Microbiol.">
        <title>New insights into the metabolic potential of the phototrophic purple bacterium Rhodopila globiformis DSM 161(T) from its draft genome sequence and evidence for a vanadium-dependent nitrogenase.</title>
        <authorList>
            <person name="Imhoff J.F."/>
            <person name="Rahn T."/>
            <person name="Kunzel S."/>
            <person name="Neulinger S.C."/>
        </authorList>
    </citation>
    <scope>NUCLEOTIDE SEQUENCE [LARGE SCALE GENOMIC DNA]</scope>
    <source>
        <strain evidence="3 4">DSM 161</strain>
    </source>
</reference>
<keyword evidence="3" id="KW-0808">Transferase</keyword>
<gene>
    <name evidence="3" type="ORF">CCS01_26450</name>
</gene>
<dbReference type="Proteomes" id="UP000239724">
    <property type="component" value="Unassembled WGS sequence"/>
</dbReference>
<feature type="transmembrane region" description="Helical" evidence="1">
    <location>
        <begin position="7"/>
        <end position="25"/>
    </location>
</feature>
<name>A0A2S6MZC8_RHOGL</name>
<proteinExistence type="predicted"/>
<dbReference type="Gene3D" id="6.10.140.1340">
    <property type="match status" value="1"/>
</dbReference>
<evidence type="ECO:0000259" key="2">
    <source>
        <dbReference type="Pfam" id="PF11127"/>
    </source>
</evidence>
<sequence>MTLDNAVLSFAGTVVLVGLALGWFVSPWWLLLVAFAGLNMVQAGFTGFCPAAMIFKRLGLKPGCAFN</sequence>
<accession>A0A2S6MZC8</accession>
<dbReference type="InterPro" id="IPR021309">
    <property type="entry name" value="YgaP-like_TM"/>
</dbReference>
<dbReference type="GO" id="GO:0016740">
    <property type="term" value="F:transferase activity"/>
    <property type="evidence" value="ECO:0007669"/>
    <property type="project" value="UniProtKB-KW"/>
</dbReference>
<dbReference type="AlphaFoldDB" id="A0A2S6MZC8"/>
<dbReference type="RefSeq" id="WP_104521824.1">
    <property type="nucleotide sequence ID" value="NZ_NHRY01000254.1"/>
</dbReference>
<feature type="transmembrane region" description="Helical" evidence="1">
    <location>
        <begin position="31"/>
        <end position="55"/>
    </location>
</feature>